<protein>
    <recommendedName>
        <fullName evidence="3">Immunity protein 26</fullName>
    </recommendedName>
</protein>
<gene>
    <name evidence="1" type="ORF">BFS30_23280</name>
</gene>
<organism evidence="1 2">
    <name type="scientific">Pedobacter steynii</name>
    <dbReference type="NCBI Taxonomy" id="430522"/>
    <lineage>
        <taxon>Bacteria</taxon>
        <taxon>Pseudomonadati</taxon>
        <taxon>Bacteroidota</taxon>
        <taxon>Sphingobacteriia</taxon>
        <taxon>Sphingobacteriales</taxon>
        <taxon>Sphingobacteriaceae</taxon>
        <taxon>Pedobacter</taxon>
    </lineage>
</organism>
<proteinExistence type="predicted"/>
<dbReference type="EMBL" id="CP017141">
    <property type="protein sequence ID" value="AOM79827.1"/>
    <property type="molecule type" value="Genomic_DNA"/>
</dbReference>
<reference evidence="1 2" key="1">
    <citation type="submission" date="2016-08" db="EMBL/GenBank/DDBJ databases">
        <authorList>
            <person name="Seilhamer J.J."/>
        </authorList>
    </citation>
    <scope>NUCLEOTIDE SEQUENCE [LARGE SCALE GENOMIC DNA]</scope>
    <source>
        <strain evidence="1 2">DX4</strain>
    </source>
</reference>
<dbReference type="AlphaFoldDB" id="A0A1D7QME3"/>
<evidence type="ECO:0000313" key="1">
    <source>
        <dbReference type="EMBL" id="AOM79827.1"/>
    </source>
</evidence>
<evidence type="ECO:0000313" key="2">
    <source>
        <dbReference type="Proteomes" id="UP000094313"/>
    </source>
</evidence>
<name>A0A1D7QME3_9SPHI</name>
<accession>A0A1D7QME3</accession>
<sequence length="389" mass="45449">MIFELTNEQRKYLGLNPLESNWEVVKLNDMYLYFDGDTIRKRISVKEHSYFEQELEEKTTENRTILLPKTSKGKPKKLNFTATQSFSSFGVYFSFSGDYVGISNFSTQTTYYSESFAEKGNLETLKKWLAKWIEETTDNDLKEIGAFKLAERKHFNYKEGDFFAFRLNRRDYAFGRILIDVAKRNKTEKLKAAKNYGLTSLMGKALIVKVYHKVSNSLDVDLNELSKTMALPAKAVMDNHFYYGEKFIIGHKPLEISDYDMLISYSKSISANDKNTVYLQYGLIFKETDIGKFNKYLIVEDKSLYGGYHENPYRKESIGFDVDTKKLSECIVAQSNKPYWESNHQYDIKYDLRNPVNIDIKREIFNFFGLDADESYEQNLILADQNRMV</sequence>
<keyword evidence="2" id="KW-1185">Reference proteome</keyword>
<dbReference type="Proteomes" id="UP000094313">
    <property type="component" value="Chromosome"/>
</dbReference>
<dbReference type="RefSeq" id="WP_069381489.1">
    <property type="nucleotide sequence ID" value="NZ_CP017141.1"/>
</dbReference>
<dbReference type="OrthoDB" id="1814150at2"/>
<dbReference type="Pfam" id="PF15428">
    <property type="entry name" value="Imm26"/>
    <property type="match status" value="1"/>
</dbReference>
<dbReference type="KEGG" id="psty:BFS30_23280"/>
<evidence type="ECO:0008006" key="3">
    <source>
        <dbReference type="Google" id="ProtNLM"/>
    </source>
</evidence>
<dbReference type="InterPro" id="IPR029278">
    <property type="entry name" value="Imm26"/>
</dbReference>